<evidence type="ECO:0000313" key="3">
    <source>
        <dbReference type="Proteomes" id="UP000523821"/>
    </source>
</evidence>
<keyword evidence="1" id="KW-1133">Transmembrane helix</keyword>
<evidence type="ECO:0000256" key="1">
    <source>
        <dbReference type="SAM" id="Phobius"/>
    </source>
</evidence>
<comment type="caution">
    <text evidence="2">The sequence shown here is derived from an EMBL/GenBank/DDBJ whole genome shotgun (WGS) entry which is preliminary data.</text>
</comment>
<dbReference type="Proteomes" id="UP000523821">
    <property type="component" value="Unassembled WGS sequence"/>
</dbReference>
<dbReference type="AlphaFoldDB" id="A0A7W9FJQ1"/>
<protein>
    <submittedName>
        <fullName evidence="2">Uncharacterized protein</fullName>
    </submittedName>
</protein>
<sequence length="105" mass="11592">MIYIHRLGTTRTPLEGWRGKLTLVLATALGLAVAGALIVFSLGLALVLVPIVGLAWLFRGPLIRRAQRRMQEEATMRRGGPAPRGTARVIEVDYEVLPADEHRRP</sequence>
<feature type="transmembrane region" description="Helical" evidence="1">
    <location>
        <begin position="44"/>
        <end position="62"/>
    </location>
</feature>
<keyword evidence="3" id="KW-1185">Reference proteome</keyword>
<keyword evidence="1" id="KW-0812">Transmembrane</keyword>
<proteinExistence type="predicted"/>
<reference evidence="2 3" key="1">
    <citation type="submission" date="2020-08" db="EMBL/GenBank/DDBJ databases">
        <title>Genomic Encyclopedia of Type Strains, Phase IV (KMG-IV): sequencing the most valuable type-strain genomes for metagenomic binning, comparative biology and taxonomic classification.</title>
        <authorList>
            <person name="Goeker M."/>
        </authorList>
    </citation>
    <scope>NUCLEOTIDE SEQUENCE [LARGE SCALE GENOMIC DNA]</scope>
    <source>
        <strain evidence="2 3">DSM 16268</strain>
    </source>
</reference>
<gene>
    <name evidence="2" type="ORF">GGQ63_000863</name>
</gene>
<accession>A0A7W9FJQ1</accession>
<name>A0A7W9FJQ1_9HYPH</name>
<keyword evidence="1" id="KW-0472">Membrane</keyword>
<evidence type="ECO:0000313" key="2">
    <source>
        <dbReference type="EMBL" id="MBB5751811.1"/>
    </source>
</evidence>
<organism evidence="2 3">
    <name type="scientific">Prosthecomicrobium pneumaticum</name>
    <dbReference type="NCBI Taxonomy" id="81895"/>
    <lineage>
        <taxon>Bacteria</taxon>
        <taxon>Pseudomonadati</taxon>
        <taxon>Pseudomonadota</taxon>
        <taxon>Alphaproteobacteria</taxon>
        <taxon>Hyphomicrobiales</taxon>
        <taxon>Kaistiaceae</taxon>
        <taxon>Prosthecomicrobium</taxon>
    </lineage>
</organism>
<dbReference type="RefSeq" id="WP_183852927.1">
    <property type="nucleotide sequence ID" value="NZ_JACHOO010000002.1"/>
</dbReference>
<dbReference type="EMBL" id="JACHOO010000002">
    <property type="protein sequence ID" value="MBB5751811.1"/>
    <property type="molecule type" value="Genomic_DNA"/>
</dbReference>
<feature type="transmembrane region" description="Helical" evidence="1">
    <location>
        <begin position="21"/>
        <end position="38"/>
    </location>
</feature>